<keyword evidence="4" id="KW-1185">Reference proteome</keyword>
<name>A0A085ZFH8_9FLAO</name>
<gene>
    <name evidence="3" type="ORF">IW19_19960</name>
</gene>
<accession>A0A085ZFH8</accession>
<evidence type="ECO:0000313" key="4">
    <source>
        <dbReference type="Proteomes" id="UP000028715"/>
    </source>
</evidence>
<evidence type="ECO:0000256" key="1">
    <source>
        <dbReference type="SAM" id="SignalP"/>
    </source>
</evidence>
<proteinExistence type="predicted"/>
<dbReference type="STRING" id="362418.IW19_19960"/>
<dbReference type="eggNOG" id="COG4675">
    <property type="taxonomic scope" value="Bacteria"/>
</dbReference>
<comment type="caution">
    <text evidence="3">The sequence shown here is derived from an EMBL/GenBank/DDBJ whole genome shotgun (WGS) entry which is preliminary data.</text>
</comment>
<reference evidence="3 4" key="1">
    <citation type="submission" date="2014-07" db="EMBL/GenBank/DDBJ databases">
        <title>Genome of Flavobacterium reichenbachii LMG 25512.</title>
        <authorList>
            <person name="Stropko S.J."/>
            <person name="Pipes S.E."/>
            <person name="Newman J.D."/>
        </authorList>
    </citation>
    <scope>NUCLEOTIDE SEQUENCE [LARGE SCALE GENOMIC DNA]</scope>
    <source>
        <strain evidence="3 4">LMG 25512</strain>
    </source>
</reference>
<evidence type="ECO:0000313" key="3">
    <source>
        <dbReference type="EMBL" id="KFF03192.1"/>
    </source>
</evidence>
<dbReference type="InterPro" id="IPR037053">
    <property type="entry name" value="Phage_tail_collar_dom_sf"/>
</dbReference>
<protein>
    <recommendedName>
        <fullName evidence="2">Phage tail collar domain-containing protein</fullName>
    </recommendedName>
</protein>
<evidence type="ECO:0000259" key="2">
    <source>
        <dbReference type="Pfam" id="PF07484"/>
    </source>
</evidence>
<organism evidence="3 4">
    <name type="scientific">Flavobacterium reichenbachii</name>
    <dbReference type="NCBI Taxonomy" id="362418"/>
    <lineage>
        <taxon>Bacteria</taxon>
        <taxon>Pseudomonadati</taxon>
        <taxon>Bacteroidota</taxon>
        <taxon>Flavobacteriia</taxon>
        <taxon>Flavobacteriales</taxon>
        <taxon>Flavobacteriaceae</taxon>
        <taxon>Flavobacterium</taxon>
    </lineage>
</organism>
<feature type="signal peptide" evidence="1">
    <location>
        <begin position="1"/>
        <end position="20"/>
    </location>
</feature>
<keyword evidence="1" id="KW-0732">Signal</keyword>
<dbReference type="Gene3D" id="3.90.1340.10">
    <property type="entry name" value="Phage tail collar domain"/>
    <property type="match status" value="1"/>
</dbReference>
<dbReference type="EMBL" id="JPRL01000002">
    <property type="protein sequence ID" value="KFF03192.1"/>
    <property type="molecule type" value="Genomic_DNA"/>
</dbReference>
<dbReference type="Proteomes" id="UP000028715">
    <property type="component" value="Unassembled WGS sequence"/>
</dbReference>
<dbReference type="AlphaFoldDB" id="A0A085ZFH8"/>
<sequence>MKSKLLLMLCFFCATISNYAQSSFTESGIAVQGIARDASNTALANQTINFTFTLYYQDPSKSEKVIYTTNKNLTTDVFGVFSDVIDSGSVNSSLFANNVAYLRIQKGAEVISDEKLRHVPYAISANNGVPTGSIMPFIGTAAPDGWALCNGAPLPTTATALIAMVGNNAPNLQGMFLRGTGTNTVNNQAGPLLKATQDESLKSHLHGKGTLTTETAGNHNHKNGNYDQLLSMTGKYTAIQTDDNVGQPDIASAATVLDAGNHTHNISGSTADFGGSETRPVSYGVNYIIKL</sequence>
<feature type="chain" id="PRO_5001800911" description="Phage tail collar domain-containing protein" evidence="1">
    <location>
        <begin position="21"/>
        <end position="291"/>
    </location>
</feature>
<dbReference type="Pfam" id="PF07484">
    <property type="entry name" value="Collar"/>
    <property type="match status" value="1"/>
</dbReference>
<feature type="domain" description="Phage tail collar" evidence="2">
    <location>
        <begin position="132"/>
        <end position="176"/>
    </location>
</feature>
<dbReference type="InterPro" id="IPR011083">
    <property type="entry name" value="Phage_tail_collar_dom"/>
</dbReference>
<dbReference type="RefSeq" id="WP_035688545.1">
    <property type="nucleotide sequence ID" value="NZ_JPRL01000002.1"/>
</dbReference>
<dbReference type="SUPFAM" id="SSF88874">
    <property type="entry name" value="Receptor-binding domain of short tail fibre protein gp12"/>
    <property type="match status" value="1"/>
</dbReference>